<dbReference type="GO" id="GO:0016301">
    <property type="term" value="F:kinase activity"/>
    <property type="evidence" value="ECO:0007669"/>
    <property type="project" value="UniProtKB-KW"/>
</dbReference>
<dbReference type="AlphaFoldDB" id="A0A099I736"/>
<keyword evidence="2" id="KW-0813">Transport</keyword>
<dbReference type="Proteomes" id="UP000503330">
    <property type="component" value="Chromosome"/>
</dbReference>
<dbReference type="EMBL" id="CP048838">
    <property type="protein sequence ID" value="QJA01457.1"/>
    <property type="molecule type" value="Genomic_DNA"/>
</dbReference>
<organism evidence="9 13">
    <name type="scientific">Clostridium innocuum</name>
    <dbReference type="NCBI Taxonomy" id="1522"/>
    <lineage>
        <taxon>Bacteria</taxon>
        <taxon>Bacillati</taxon>
        <taxon>Bacillota</taxon>
        <taxon>Clostridia</taxon>
        <taxon>Eubacteriales</taxon>
        <taxon>Clostridiaceae</taxon>
        <taxon>Clostridium</taxon>
    </lineage>
</organism>
<sequence length="139" mass="14835">MVAVLLVTHGDLAQALLSSAALIMGEAALIESHGLYHGDSVDNLKDTIKEAIIRLSECSQGDGVLILTDLFGGSPSNAAARAMHELQDSVHCECITGVNLPILLEVATSKTFMKLEELKQHALEVGGNSILDLRNQFQL</sequence>
<keyword evidence="5" id="KW-0808">Transferase</keyword>
<evidence type="ECO:0000256" key="4">
    <source>
        <dbReference type="ARBA" id="ARBA00022597"/>
    </source>
</evidence>
<reference evidence="11" key="2">
    <citation type="journal article" date="2019" name="Nat. Med.">
        <title>A library of human gut bacterial isolates paired with longitudinal multiomics data enables mechanistic microbiome research.</title>
        <authorList>
            <person name="Poyet M."/>
            <person name="Groussin M."/>
            <person name="Gibbons S.M."/>
            <person name="Avila-Pacheco J."/>
            <person name="Jiang X."/>
            <person name="Kearney S.M."/>
            <person name="Perrotta A.R."/>
            <person name="Berdy B."/>
            <person name="Zhao S."/>
            <person name="Lieberman T.D."/>
            <person name="Swanson P.K."/>
            <person name="Smith M."/>
            <person name="Roesemann S."/>
            <person name="Alexander J.E."/>
            <person name="Rich S.A."/>
            <person name="Livny J."/>
            <person name="Vlamakis H."/>
            <person name="Clish C."/>
            <person name="Bullock K."/>
            <person name="Deik A."/>
            <person name="Scott J."/>
            <person name="Pierce K.A."/>
            <person name="Xavier R.J."/>
            <person name="Alm E.J."/>
        </authorList>
    </citation>
    <scope>NUCLEOTIDE SEQUENCE</scope>
    <source>
        <strain evidence="11">BIOML-A12</strain>
    </source>
</reference>
<keyword evidence="6" id="KW-0598">Phosphotransferase system</keyword>
<reference evidence="12 14" key="3">
    <citation type="submission" date="2020-02" db="EMBL/GenBank/DDBJ databases">
        <authorList>
            <person name="Kociolek L.K."/>
            <person name="Ozer E.A."/>
        </authorList>
    </citation>
    <scope>NUCLEOTIDE SEQUENCE [LARGE SCALE GENOMIC DNA]</scope>
    <source>
        <strain evidence="12 14">ATCC 14501</strain>
    </source>
</reference>
<dbReference type="InterPro" id="IPR033887">
    <property type="entry name" value="PTS_IIA_man"/>
</dbReference>
<dbReference type="PANTHER" id="PTHR33799:SF1">
    <property type="entry name" value="PTS SYSTEM MANNOSE-SPECIFIC EIIAB COMPONENT-RELATED"/>
    <property type="match status" value="1"/>
</dbReference>
<dbReference type="Proteomes" id="UP001203972">
    <property type="component" value="Unassembled WGS sequence"/>
</dbReference>
<reference evidence="9 13" key="1">
    <citation type="submission" date="2014-08" db="EMBL/GenBank/DDBJ databases">
        <title>Clostridium innocuum, an unnegligible vancomycin-resistant pathogen causing extra-intestinal infections.</title>
        <authorList>
            <person name="Feng Y."/>
            <person name="Chiu C.-H."/>
        </authorList>
    </citation>
    <scope>NUCLEOTIDE SEQUENCE [LARGE SCALE GENOMIC DNA]</scope>
    <source>
        <strain evidence="9 13">AN88</strain>
    </source>
</reference>
<keyword evidence="3" id="KW-0963">Cytoplasm</keyword>
<feature type="domain" description="PTS EIIA type-4" evidence="8">
    <location>
        <begin position="1"/>
        <end position="130"/>
    </location>
</feature>
<dbReference type="RefSeq" id="WP_002607260.1">
    <property type="nucleotide sequence ID" value="NZ_AP025565.1"/>
</dbReference>
<evidence type="ECO:0000313" key="11">
    <source>
        <dbReference type="EMBL" id="MZH56727.1"/>
    </source>
</evidence>
<keyword evidence="7" id="KW-0418">Kinase</keyword>
<dbReference type="GO" id="GO:0016020">
    <property type="term" value="C:membrane"/>
    <property type="evidence" value="ECO:0007669"/>
    <property type="project" value="InterPro"/>
</dbReference>
<evidence type="ECO:0000256" key="7">
    <source>
        <dbReference type="ARBA" id="ARBA00022777"/>
    </source>
</evidence>
<proteinExistence type="predicted"/>
<accession>A0A099I736</accession>
<name>A0A099I736_CLOIN</name>
<protein>
    <submittedName>
        <fullName evidence="9">PTS mannose transporter subunit IIA</fullName>
    </submittedName>
    <submittedName>
        <fullName evidence="10">PTS sugar transporter subunit IIA</fullName>
    </submittedName>
</protein>
<dbReference type="EMBL" id="JAKTMA010000032">
    <property type="protein sequence ID" value="MCR0234396.1"/>
    <property type="molecule type" value="Genomic_DNA"/>
</dbReference>
<gene>
    <name evidence="9" type="ORF">CIAN88_13555</name>
    <name evidence="12" type="ORF">G4D54_02990</name>
    <name evidence="11" type="ORF">GT664_13470</name>
    <name evidence="10" type="ORF">MKC95_16620</name>
</gene>
<evidence type="ECO:0000256" key="3">
    <source>
        <dbReference type="ARBA" id="ARBA00022490"/>
    </source>
</evidence>
<dbReference type="Gene3D" id="3.40.50.510">
    <property type="entry name" value="Phosphotransferase system, mannose-type IIA component"/>
    <property type="match status" value="1"/>
</dbReference>
<dbReference type="InterPro" id="IPR036662">
    <property type="entry name" value="PTS_EIIA_man-typ_sf"/>
</dbReference>
<comment type="subcellular location">
    <subcellularLocation>
        <location evidence="1">Cytoplasm</location>
    </subcellularLocation>
</comment>
<dbReference type="PROSITE" id="PS51096">
    <property type="entry name" value="PTS_EIIA_TYPE_4"/>
    <property type="match status" value="1"/>
</dbReference>
<dbReference type="GO" id="GO:0005737">
    <property type="term" value="C:cytoplasm"/>
    <property type="evidence" value="ECO:0007669"/>
    <property type="project" value="UniProtKB-SubCell"/>
</dbReference>
<evidence type="ECO:0000256" key="1">
    <source>
        <dbReference type="ARBA" id="ARBA00004496"/>
    </source>
</evidence>
<evidence type="ECO:0000313" key="14">
    <source>
        <dbReference type="Proteomes" id="UP000503330"/>
    </source>
</evidence>
<dbReference type="GO" id="GO:0009401">
    <property type="term" value="P:phosphoenolpyruvate-dependent sugar phosphotransferase system"/>
    <property type="evidence" value="ECO:0007669"/>
    <property type="project" value="UniProtKB-KW"/>
</dbReference>
<reference evidence="10" key="4">
    <citation type="journal article" date="2022" name="Clin. Infect. Dis.">
        <title>Association between Clostridium innocuum and antibiotic-associated diarrhea in adults and children: A cross-sectional study and comparative genomics analysis.</title>
        <authorList>
            <person name="Cherny K.E."/>
            <person name="Muscat E.B."/>
            <person name="Balaji A."/>
            <person name="Mukherjee J."/>
            <person name="Ozer E.A."/>
            <person name="Angarone M.P."/>
            <person name="Hauser A.R."/>
            <person name="Sichel J.S."/>
            <person name="Amponsah E."/>
            <person name="Kociolek L.K."/>
        </authorList>
    </citation>
    <scope>NUCLEOTIDE SEQUENCE</scope>
    <source>
        <strain evidence="10">NU1-AC-029v</strain>
    </source>
</reference>
<evidence type="ECO:0000256" key="2">
    <source>
        <dbReference type="ARBA" id="ARBA00022448"/>
    </source>
</evidence>
<dbReference type="Proteomes" id="UP000604383">
    <property type="component" value="Unassembled WGS sequence"/>
</dbReference>
<dbReference type="InterPro" id="IPR051471">
    <property type="entry name" value="Bacterial_PTS_sugar_comp"/>
</dbReference>
<evidence type="ECO:0000313" key="9">
    <source>
        <dbReference type="EMBL" id="KGJ52693.1"/>
    </source>
</evidence>
<dbReference type="EMBL" id="JQIF01000057">
    <property type="protein sequence ID" value="KGJ52693.1"/>
    <property type="molecule type" value="Genomic_DNA"/>
</dbReference>
<dbReference type="InterPro" id="IPR004701">
    <property type="entry name" value="PTS_EIIA_man-typ"/>
</dbReference>
<dbReference type="PANTHER" id="PTHR33799">
    <property type="entry name" value="PTS PERMEASE-RELATED-RELATED"/>
    <property type="match status" value="1"/>
</dbReference>
<evidence type="ECO:0000256" key="5">
    <source>
        <dbReference type="ARBA" id="ARBA00022679"/>
    </source>
</evidence>
<evidence type="ECO:0000259" key="8">
    <source>
        <dbReference type="PROSITE" id="PS51096"/>
    </source>
</evidence>
<dbReference type="SUPFAM" id="SSF53062">
    <property type="entry name" value="PTS system fructose IIA component-like"/>
    <property type="match status" value="1"/>
</dbReference>
<dbReference type="EMBL" id="WWTN01000023">
    <property type="protein sequence ID" value="MZH56727.1"/>
    <property type="molecule type" value="Genomic_DNA"/>
</dbReference>
<evidence type="ECO:0000313" key="13">
    <source>
        <dbReference type="Proteomes" id="UP000030008"/>
    </source>
</evidence>
<dbReference type="CDD" id="cd00006">
    <property type="entry name" value="PTS_IIA_man"/>
    <property type="match status" value="1"/>
</dbReference>
<dbReference type="Proteomes" id="UP000030008">
    <property type="component" value="Unassembled WGS sequence"/>
</dbReference>
<evidence type="ECO:0000313" key="12">
    <source>
        <dbReference type="EMBL" id="QJA01457.1"/>
    </source>
</evidence>
<keyword evidence="4 10" id="KW-0762">Sugar transport</keyword>
<dbReference type="GeneID" id="61924469"/>
<evidence type="ECO:0000313" key="10">
    <source>
        <dbReference type="EMBL" id="MCR0234396.1"/>
    </source>
</evidence>
<evidence type="ECO:0000256" key="6">
    <source>
        <dbReference type="ARBA" id="ARBA00022683"/>
    </source>
</evidence>
<dbReference type="Pfam" id="PF03610">
    <property type="entry name" value="EIIA-man"/>
    <property type="match status" value="1"/>
</dbReference>